<dbReference type="InterPro" id="IPR006619">
    <property type="entry name" value="PGRP_domain_met/bac"/>
</dbReference>
<dbReference type="GO" id="GO:0009253">
    <property type="term" value="P:peptidoglycan catabolic process"/>
    <property type="evidence" value="ECO:0007669"/>
    <property type="project" value="InterPro"/>
</dbReference>
<name>A0A2T7P7K4_POMCA</name>
<dbReference type="FunFam" id="3.40.80.10:FF:000001">
    <property type="entry name" value="Peptidoglycan recognition protein 1"/>
    <property type="match status" value="2"/>
</dbReference>
<dbReference type="Gene3D" id="2.30.30.40">
    <property type="entry name" value="SH3 Domains"/>
    <property type="match status" value="1"/>
</dbReference>
<organism evidence="5 6">
    <name type="scientific">Pomacea canaliculata</name>
    <name type="common">Golden apple snail</name>
    <dbReference type="NCBI Taxonomy" id="400727"/>
    <lineage>
        <taxon>Eukaryota</taxon>
        <taxon>Metazoa</taxon>
        <taxon>Spiralia</taxon>
        <taxon>Lophotrochozoa</taxon>
        <taxon>Mollusca</taxon>
        <taxon>Gastropoda</taxon>
        <taxon>Caenogastropoda</taxon>
        <taxon>Architaenioglossa</taxon>
        <taxon>Ampullarioidea</taxon>
        <taxon>Ampullariidae</taxon>
        <taxon>Pomacea</taxon>
    </lineage>
</organism>
<dbReference type="SMART" id="SM00287">
    <property type="entry name" value="SH3b"/>
    <property type="match status" value="2"/>
</dbReference>
<gene>
    <name evidence="5" type="ORF">C0Q70_08651</name>
</gene>
<dbReference type="PROSITE" id="PS51781">
    <property type="entry name" value="SH3B"/>
    <property type="match status" value="1"/>
</dbReference>
<evidence type="ECO:0000259" key="4">
    <source>
        <dbReference type="PROSITE" id="PS51781"/>
    </source>
</evidence>
<evidence type="ECO:0000256" key="1">
    <source>
        <dbReference type="ARBA" id="ARBA00007553"/>
    </source>
</evidence>
<dbReference type="Proteomes" id="UP000245119">
    <property type="component" value="Linkage Group LG5"/>
</dbReference>
<dbReference type="InterPro" id="IPR002502">
    <property type="entry name" value="Amidase_domain"/>
</dbReference>
<comment type="similarity">
    <text evidence="1">Belongs to the N-acetylmuramoyl-L-alanine amidase 2 family.</text>
</comment>
<evidence type="ECO:0000313" key="6">
    <source>
        <dbReference type="Proteomes" id="UP000245119"/>
    </source>
</evidence>
<keyword evidence="6" id="KW-1185">Reference proteome</keyword>
<dbReference type="GO" id="GO:0002376">
    <property type="term" value="P:immune system process"/>
    <property type="evidence" value="ECO:0007669"/>
    <property type="project" value="UniProtKB-KW"/>
</dbReference>
<dbReference type="InterPro" id="IPR015510">
    <property type="entry name" value="PGRP"/>
</dbReference>
<feature type="transmembrane region" description="Helical" evidence="3">
    <location>
        <begin position="63"/>
        <end position="84"/>
    </location>
</feature>
<evidence type="ECO:0000256" key="2">
    <source>
        <dbReference type="ARBA" id="ARBA00022859"/>
    </source>
</evidence>
<dbReference type="Gene3D" id="3.40.80.10">
    <property type="entry name" value="Peptidoglycan recognition protein-like"/>
    <property type="match status" value="2"/>
</dbReference>
<comment type="caution">
    <text evidence="5">The sequence shown here is derived from an EMBL/GenBank/DDBJ whole genome shotgun (WGS) entry which is preliminary data.</text>
</comment>
<dbReference type="Pfam" id="PF01510">
    <property type="entry name" value="Amidase_2"/>
    <property type="match status" value="2"/>
</dbReference>
<feature type="domain" description="SH3b" evidence="4">
    <location>
        <begin position="34"/>
        <end position="104"/>
    </location>
</feature>
<keyword evidence="3" id="KW-0472">Membrane</keyword>
<dbReference type="SMART" id="SM00644">
    <property type="entry name" value="Ami_2"/>
    <property type="match status" value="2"/>
</dbReference>
<dbReference type="InterPro" id="IPR036505">
    <property type="entry name" value="Amidase/PGRP_sf"/>
</dbReference>
<dbReference type="AlphaFoldDB" id="A0A2T7P7K4"/>
<proteinExistence type="inferred from homology"/>
<dbReference type="CDD" id="cd06583">
    <property type="entry name" value="PGRP"/>
    <property type="match status" value="2"/>
</dbReference>
<dbReference type="GO" id="GO:0008745">
    <property type="term" value="F:N-acetylmuramoyl-L-alanine amidase activity"/>
    <property type="evidence" value="ECO:0007669"/>
    <property type="project" value="InterPro"/>
</dbReference>
<dbReference type="InterPro" id="IPR003646">
    <property type="entry name" value="SH3-like_bac-type"/>
</dbReference>
<keyword evidence="3" id="KW-0812">Transmembrane</keyword>
<sequence length="642" mass="70450">MTTDTCAGLFTLLSVVTMRKVQVLILLVISLLPHTDAFYCACAKEAVNVRLGPGTNYPKVSTLYPGYCLMYHRVILLSGGYYWMKVVYDGQNAWVASNWVSVTPCEVPVILALLAIILCHRAEAFIVQCACATDAVRVRNRPGIWNTQVHVMFPGWCRRYLGETARAGDYVWRKIEYDNAPAWVPTNWTFTKQTMSTFAVFAVLVLAVLRHYTEASDCACAKGNVDLRGAAVLSSAVVGSLTAGDCLPYLGDTTTADNLLWLHLDLESQDVWAAADHLDLRVCEDVGDLELSADIGEVPEGVVENPENISSVPERIKRSTLQLPGCPTIITRAQWGARQPTEYIGNMARTPSFIFIHHGASAFCSSRTSCQSIIRGWQNQHIGQSYGDIGYNFMVGEDGNVYEGRGWSKIGAHTYNYNFNGIAISFIGNFQSRNPNLAALNAARQLINCAVRNGRVTSSYTLKGHRDLPGCPHIVTRAEWGARAPTSHIGNMAALPIYVFIHHGDGSECFDRASCITKLRIYQNYNMDTRGYSDIGYNFVIGEDGNAYEARGWSEIGAHTLGYNNNGIAICVIGNFDNHVPNAAALATVKQLIQCGLANGKINPNYTLKGHRDVGSTDCPGTALYNLIHTWPHYASGTALYG</sequence>
<dbReference type="PANTHER" id="PTHR11022">
    <property type="entry name" value="PEPTIDOGLYCAN RECOGNITION PROTEIN"/>
    <property type="match status" value="1"/>
</dbReference>
<dbReference type="Pfam" id="PF08239">
    <property type="entry name" value="SH3_3"/>
    <property type="match status" value="1"/>
</dbReference>
<dbReference type="EMBL" id="PZQS01000005">
    <property type="protein sequence ID" value="PVD29400.1"/>
    <property type="molecule type" value="Genomic_DNA"/>
</dbReference>
<feature type="transmembrane region" description="Helical" evidence="3">
    <location>
        <begin position="96"/>
        <end position="118"/>
    </location>
</feature>
<evidence type="ECO:0000313" key="5">
    <source>
        <dbReference type="EMBL" id="PVD29400.1"/>
    </source>
</evidence>
<accession>A0A2T7P7K4</accession>
<keyword evidence="2" id="KW-0391">Immunity</keyword>
<reference evidence="5 6" key="1">
    <citation type="submission" date="2018-04" db="EMBL/GenBank/DDBJ databases">
        <title>The genome of golden apple snail Pomacea canaliculata provides insight into stress tolerance and invasive adaptation.</title>
        <authorList>
            <person name="Liu C."/>
            <person name="Liu B."/>
            <person name="Ren Y."/>
            <person name="Zhang Y."/>
            <person name="Wang H."/>
            <person name="Li S."/>
            <person name="Jiang F."/>
            <person name="Yin L."/>
            <person name="Zhang G."/>
            <person name="Qian W."/>
            <person name="Fan W."/>
        </authorList>
    </citation>
    <scope>NUCLEOTIDE SEQUENCE [LARGE SCALE GENOMIC DNA]</scope>
    <source>
        <strain evidence="5">SZHN2017</strain>
        <tissue evidence="5">Muscle</tissue>
    </source>
</reference>
<dbReference type="SUPFAM" id="SSF55846">
    <property type="entry name" value="N-acetylmuramoyl-L-alanine amidase-like"/>
    <property type="match status" value="2"/>
</dbReference>
<dbReference type="GO" id="GO:0008270">
    <property type="term" value="F:zinc ion binding"/>
    <property type="evidence" value="ECO:0007669"/>
    <property type="project" value="InterPro"/>
</dbReference>
<protein>
    <recommendedName>
        <fullName evidence="4">SH3b domain-containing protein</fullName>
    </recommendedName>
</protein>
<evidence type="ECO:0000256" key="3">
    <source>
        <dbReference type="SAM" id="Phobius"/>
    </source>
</evidence>
<dbReference type="PANTHER" id="PTHR11022:SF41">
    <property type="entry name" value="PEPTIDOGLYCAN-RECOGNITION PROTEIN LC-RELATED"/>
    <property type="match status" value="1"/>
</dbReference>
<dbReference type="SMART" id="SM00701">
    <property type="entry name" value="PGRP"/>
    <property type="match status" value="2"/>
</dbReference>
<keyword evidence="3" id="KW-1133">Transmembrane helix</keyword>